<accession>A0A2P5C8T8</accession>
<dbReference type="Proteomes" id="UP000237105">
    <property type="component" value="Unassembled WGS sequence"/>
</dbReference>
<dbReference type="OrthoDB" id="1917367at2759"/>
<name>A0A2P5C8T8_PARAD</name>
<dbReference type="EMBL" id="JXTB01000159">
    <property type="protein sequence ID" value="PON57490.1"/>
    <property type="molecule type" value="Genomic_DNA"/>
</dbReference>
<gene>
    <name evidence="1" type="ORF">PanWU01x14_173960</name>
</gene>
<sequence length="71" mass="8288">ECTKHSIYNFVSYEGLSLEYNAFTIILFSIEIPQNIHTTLEKSEWRAATGEEIRALKKNRTWKLVDLLEGK</sequence>
<evidence type="ECO:0000313" key="1">
    <source>
        <dbReference type="EMBL" id="PON57490.1"/>
    </source>
</evidence>
<proteinExistence type="predicted"/>
<keyword evidence="2" id="KW-1185">Reference proteome</keyword>
<evidence type="ECO:0000313" key="2">
    <source>
        <dbReference type="Proteomes" id="UP000237105"/>
    </source>
</evidence>
<feature type="non-terminal residue" evidence="1">
    <location>
        <position position="1"/>
    </location>
</feature>
<organism evidence="1 2">
    <name type="scientific">Parasponia andersonii</name>
    <name type="common">Sponia andersonii</name>
    <dbReference type="NCBI Taxonomy" id="3476"/>
    <lineage>
        <taxon>Eukaryota</taxon>
        <taxon>Viridiplantae</taxon>
        <taxon>Streptophyta</taxon>
        <taxon>Embryophyta</taxon>
        <taxon>Tracheophyta</taxon>
        <taxon>Spermatophyta</taxon>
        <taxon>Magnoliopsida</taxon>
        <taxon>eudicotyledons</taxon>
        <taxon>Gunneridae</taxon>
        <taxon>Pentapetalae</taxon>
        <taxon>rosids</taxon>
        <taxon>fabids</taxon>
        <taxon>Rosales</taxon>
        <taxon>Cannabaceae</taxon>
        <taxon>Parasponia</taxon>
    </lineage>
</organism>
<protein>
    <submittedName>
        <fullName evidence="1">Uncharacterized protein</fullName>
    </submittedName>
</protein>
<dbReference type="AlphaFoldDB" id="A0A2P5C8T8"/>
<comment type="caution">
    <text evidence="1">The sequence shown here is derived from an EMBL/GenBank/DDBJ whole genome shotgun (WGS) entry which is preliminary data.</text>
</comment>
<reference evidence="2" key="1">
    <citation type="submission" date="2016-06" db="EMBL/GenBank/DDBJ databases">
        <title>Parallel loss of symbiosis genes in relatives of nitrogen-fixing non-legume Parasponia.</title>
        <authorList>
            <person name="Van Velzen R."/>
            <person name="Holmer R."/>
            <person name="Bu F."/>
            <person name="Rutten L."/>
            <person name="Van Zeijl A."/>
            <person name="Liu W."/>
            <person name="Santuari L."/>
            <person name="Cao Q."/>
            <person name="Sharma T."/>
            <person name="Shen D."/>
            <person name="Roswanjaya Y."/>
            <person name="Wardhani T."/>
            <person name="Kalhor M.S."/>
            <person name="Jansen J."/>
            <person name="Van den Hoogen J."/>
            <person name="Gungor B."/>
            <person name="Hartog M."/>
            <person name="Hontelez J."/>
            <person name="Verver J."/>
            <person name="Yang W.-C."/>
            <person name="Schijlen E."/>
            <person name="Repin R."/>
            <person name="Schilthuizen M."/>
            <person name="Schranz E."/>
            <person name="Heidstra R."/>
            <person name="Miyata K."/>
            <person name="Fedorova E."/>
            <person name="Kohlen W."/>
            <person name="Bisseling T."/>
            <person name="Smit S."/>
            <person name="Geurts R."/>
        </authorList>
    </citation>
    <scope>NUCLEOTIDE SEQUENCE [LARGE SCALE GENOMIC DNA]</scope>
    <source>
        <strain evidence="2">cv. WU1-14</strain>
    </source>
</reference>